<dbReference type="PROSITE" id="PS50110">
    <property type="entry name" value="RESPONSE_REGULATORY"/>
    <property type="match status" value="2"/>
</dbReference>
<dbReference type="RefSeq" id="WP_247199707.1">
    <property type="nucleotide sequence ID" value="NZ_JALKCG010000001.1"/>
</dbReference>
<dbReference type="InterPro" id="IPR035965">
    <property type="entry name" value="PAS-like_dom_sf"/>
</dbReference>
<keyword evidence="7" id="KW-0418">Kinase</keyword>
<evidence type="ECO:0000256" key="5">
    <source>
        <dbReference type="ARBA" id="ARBA00022679"/>
    </source>
</evidence>
<feature type="modified residue" description="4-aspartylphosphate" evidence="9">
    <location>
        <position position="547"/>
    </location>
</feature>
<feature type="region of interest" description="Disordered" evidence="11">
    <location>
        <begin position="468"/>
        <end position="488"/>
    </location>
</feature>
<evidence type="ECO:0000256" key="10">
    <source>
        <dbReference type="SAM" id="Coils"/>
    </source>
</evidence>
<dbReference type="InterPro" id="IPR011102">
    <property type="entry name" value="Sig_transdc_His_kinase_HWE"/>
</dbReference>
<feature type="coiled-coil region" evidence="10">
    <location>
        <begin position="127"/>
        <end position="158"/>
    </location>
</feature>
<dbReference type="SUPFAM" id="SSF55785">
    <property type="entry name" value="PYP-like sensor domain (PAS domain)"/>
    <property type="match status" value="1"/>
</dbReference>
<evidence type="ECO:0000313" key="14">
    <source>
        <dbReference type="EMBL" id="MCK0207780.1"/>
    </source>
</evidence>
<keyword evidence="6" id="KW-0547">Nucleotide-binding</keyword>
<reference evidence="15" key="1">
    <citation type="submission" date="2023-07" db="EMBL/GenBank/DDBJ databases">
        <title>Ancylobacter moscoviensis sp. nov., facultatively methylotrophic bacteria from activated sludge and the reclassification of Starkeya novella (Starkey 1934) Kelly et al. 2000 as Ancylobacter novellus comb. nov., Starkeya koreensis Im et al. 2006 as Ancylobacter koreensis comb.nov., Angulomicrobium tetraedrale Vasil'eva et al. 1986 as Ancylobacter tetraedralis comb. nov., Angulomicrobium amanitiforme Fritz et al. 2004 as Ancylobacter amanitiformis comb. nov. and Methylorhabdus multivorans Doronina et al. 1996 as Ancylobacter multivorans comb. nov. and emended description of the genus Ancylobacter.</title>
        <authorList>
            <person name="Doronina N."/>
            <person name="Chemodurova A."/>
            <person name="Grouzdev D."/>
            <person name="Koziaeva V."/>
            <person name="Shi W."/>
            <person name="Wu L."/>
            <person name="Kaparullina E."/>
        </authorList>
    </citation>
    <scope>NUCLEOTIDE SEQUENCE [LARGE SCALE GENOMIC DNA]</scope>
    <source>
        <strain evidence="15">Jip08</strain>
    </source>
</reference>
<gene>
    <name evidence="14" type="ORF">MWN33_06990</name>
</gene>
<organism evidence="14 15">
    <name type="scientific">Ancylobacter koreensis</name>
    <dbReference type="NCBI Taxonomy" id="266121"/>
    <lineage>
        <taxon>Bacteria</taxon>
        <taxon>Pseudomonadati</taxon>
        <taxon>Pseudomonadota</taxon>
        <taxon>Alphaproteobacteria</taxon>
        <taxon>Hyphomicrobiales</taxon>
        <taxon>Xanthobacteraceae</taxon>
        <taxon>Ancylobacter</taxon>
    </lineage>
</organism>
<dbReference type="EC" id="2.7.13.3" evidence="2"/>
<evidence type="ECO:0000256" key="11">
    <source>
        <dbReference type="SAM" id="MobiDB-lite"/>
    </source>
</evidence>
<dbReference type="SMART" id="SM00091">
    <property type="entry name" value="PAS"/>
    <property type="match status" value="1"/>
</dbReference>
<dbReference type="Pfam" id="PF07536">
    <property type="entry name" value="HWE_HK"/>
    <property type="match status" value="1"/>
</dbReference>
<dbReference type="EMBL" id="JALKCG010000001">
    <property type="protein sequence ID" value="MCK0207780.1"/>
    <property type="molecule type" value="Genomic_DNA"/>
</dbReference>
<evidence type="ECO:0000256" key="9">
    <source>
        <dbReference type="PROSITE-ProRule" id="PRU00169"/>
    </source>
</evidence>
<dbReference type="SUPFAM" id="SSF55874">
    <property type="entry name" value="ATPase domain of HSP90 chaperone/DNA topoisomerase II/histidine kinase"/>
    <property type="match status" value="1"/>
</dbReference>
<name>A0ABT0DKH7_9HYPH</name>
<dbReference type="InterPro" id="IPR000014">
    <property type="entry name" value="PAS"/>
</dbReference>
<dbReference type="PANTHER" id="PTHR41523">
    <property type="entry name" value="TWO-COMPONENT SYSTEM SENSOR PROTEIN"/>
    <property type="match status" value="1"/>
</dbReference>
<evidence type="ECO:0000259" key="13">
    <source>
        <dbReference type="PROSITE" id="PS50112"/>
    </source>
</evidence>
<dbReference type="Pfam" id="PF08448">
    <property type="entry name" value="PAS_4"/>
    <property type="match status" value="1"/>
</dbReference>
<dbReference type="NCBIfam" id="TIGR00229">
    <property type="entry name" value="sensory_box"/>
    <property type="match status" value="1"/>
</dbReference>
<keyword evidence="4 9" id="KW-0597">Phosphoprotein</keyword>
<dbReference type="InterPro" id="IPR001789">
    <property type="entry name" value="Sig_transdc_resp-reg_receiver"/>
</dbReference>
<evidence type="ECO:0000256" key="3">
    <source>
        <dbReference type="ARBA" id="ARBA00021740"/>
    </source>
</evidence>
<dbReference type="InterPro" id="IPR036890">
    <property type="entry name" value="HATPase_C_sf"/>
</dbReference>
<comment type="caution">
    <text evidence="14">The sequence shown here is derived from an EMBL/GenBank/DDBJ whole genome shotgun (WGS) entry which is preliminary data.</text>
</comment>
<dbReference type="SMART" id="SM00911">
    <property type="entry name" value="HWE_HK"/>
    <property type="match status" value="1"/>
</dbReference>
<keyword evidence="10" id="KW-0175">Coiled coil</keyword>
<dbReference type="SUPFAM" id="SSF52172">
    <property type="entry name" value="CheY-like"/>
    <property type="match status" value="2"/>
</dbReference>
<evidence type="ECO:0000256" key="8">
    <source>
        <dbReference type="ARBA" id="ARBA00022840"/>
    </source>
</evidence>
<accession>A0ABT0DKH7</accession>
<keyword evidence="8" id="KW-0067">ATP-binding</keyword>
<proteinExistence type="predicted"/>
<evidence type="ECO:0000256" key="7">
    <source>
        <dbReference type="ARBA" id="ARBA00022777"/>
    </source>
</evidence>
<feature type="modified residue" description="4-aspartylphosphate" evidence="9">
    <location>
        <position position="57"/>
    </location>
</feature>
<evidence type="ECO:0000256" key="6">
    <source>
        <dbReference type="ARBA" id="ARBA00022741"/>
    </source>
</evidence>
<feature type="domain" description="Response regulatory" evidence="12">
    <location>
        <begin position="8"/>
        <end position="125"/>
    </location>
</feature>
<dbReference type="PROSITE" id="PS50112">
    <property type="entry name" value="PAS"/>
    <property type="match status" value="1"/>
</dbReference>
<evidence type="ECO:0000259" key="12">
    <source>
        <dbReference type="PROSITE" id="PS50110"/>
    </source>
</evidence>
<evidence type="ECO:0000256" key="4">
    <source>
        <dbReference type="ARBA" id="ARBA00022553"/>
    </source>
</evidence>
<sequence length="626" mass="68020">MEPLEPVKFLLADDIDENLRALEALLRRDGLVMFKARSGVEALELMLEHDFALALLDVQMPGMDGFELAELMRGTERTRRIPIIFVTAAATDEGRRFRGYETGAVDFIYKPVDPLILKSKAQVFFDIARQHQQLARQKDELARAATQLQGALDRLKAHTDNSPLAIVEFDPDMRVRDWSKGAERLFGWSAGEMVGHRLDALGWLPDACAEALMALFASSMADAAHQRGHNMVGCRTRAGAMLDCEWYSSVLRDGEGRPLSLSVQILDVTERRQAEETQRLLIGELNHRVKNTLASVQAIATQTLRYTRSPEQFSATFSGRIQALARAHGMLSDSTWQGADLMDLVQDQLQLGAVDPQRLSASGPQVQLRPQTALRLALILHELSTNAIKYGAFSGPTGRVALTWSVAAERLQIRWQETGGPPVKAPVKRGFGSMLIENSVKPDGGSAAVSYGGDGVLWDFLLPLGGEEDSAPSRPAPRQEARRVEPAAPKSALEGRAILVVEDEPLVALELISILEDAGAKVLGPVGAVADALHAIDAEAVEAVFLDGNLQGEPVDDVAAALTRKNIPFSFVSGYGRENLPPAFAQAPVIGKPFTPRQLLDAAARMLGTDPKVVALRPAARANAPR</sequence>
<dbReference type="Proteomes" id="UP001202867">
    <property type="component" value="Unassembled WGS sequence"/>
</dbReference>
<dbReference type="Gene3D" id="3.40.50.2300">
    <property type="match status" value="2"/>
</dbReference>
<evidence type="ECO:0000256" key="2">
    <source>
        <dbReference type="ARBA" id="ARBA00012438"/>
    </source>
</evidence>
<keyword evidence="5" id="KW-0808">Transferase</keyword>
<feature type="domain" description="PAS" evidence="13">
    <location>
        <begin position="151"/>
        <end position="195"/>
    </location>
</feature>
<dbReference type="PANTHER" id="PTHR41523:SF8">
    <property type="entry name" value="ETHYLENE RESPONSE SENSOR PROTEIN"/>
    <property type="match status" value="1"/>
</dbReference>
<evidence type="ECO:0000313" key="15">
    <source>
        <dbReference type="Proteomes" id="UP001202867"/>
    </source>
</evidence>
<dbReference type="SMART" id="SM00448">
    <property type="entry name" value="REC"/>
    <property type="match status" value="2"/>
</dbReference>
<dbReference type="CDD" id="cd00130">
    <property type="entry name" value="PAS"/>
    <property type="match status" value="1"/>
</dbReference>
<dbReference type="Pfam" id="PF00072">
    <property type="entry name" value="Response_reg"/>
    <property type="match status" value="1"/>
</dbReference>
<protein>
    <recommendedName>
        <fullName evidence="3">Blue-light-activated histidine kinase</fullName>
        <ecNumber evidence="2">2.7.13.3</ecNumber>
    </recommendedName>
</protein>
<dbReference type="Gene3D" id="3.30.565.10">
    <property type="entry name" value="Histidine kinase-like ATPase, C-terminal domain"/>
    <property type="match status" value="1"/>
</dbReference>
<comment type="catalytic activity">
    <reaction evidence="1">
        <text>ATP + protein L-histidine = ADP + protein N-phospho-L-histidine.</text>
        <dbReference type="EC" id="2.7.13.3"/>
    </reaction>
</comment>
<dbReference type="InterPro" id="IPR013656">
    <property type="entry name" value="PAS_4"/>
</dbReference>
<dbReference type="Gene3D" id="3.30.450.20">
    <property type="entry name" value="PAS domain"/>
    <property type="match status" value="1"/>
</dbReference>
<dbReference type="InterPro" id="IPR011006">
    <property type="entry name" value="CheY-like_superfamily"/>
</dbReference>
<feature type="domain" description="Response regulatory" evidence="12">
    <location>
        <begin position="497"/>
        <end position="607"/>
    </location>
</feature>
<evidence type="ECO:0000256" key="1">
    <source>
        <dbReference type="ARBA" id="ARBA00000085"/>
    </source>
</evidence>
<keyword evidence="15" id="KW-1185">Reference proteome</keyword>